<name>A0AAD6G9R6_9EURO</name>
<gene>
    <name evidence="1" type="ORF">N7494_011027</name>
</gene>
<evidence type="ECO:0000313" key="2">
    <source>
        <dbReference type="Proteomes" id="UP001220324"/>
    </source>
</evidence>
<organism evidence="1 2">
    <name type="scientific">Penicillium frequentans</name>
    <dbReference type="NCBI Taxonomy" id="3151616"/>
    <lineage>
        <taxon>Eukaryota</taxon>
        <taxon>Fungi</taxon>
        <taxon>Dikarya</taxon>
        <taxon>Ascomycota</taxon>
        <taxon>Pezizomycotina</taxon>
        <taxon>Eurotiomycetes</taxon>
        <taxon>Eurotiomycetidae</taxon>
        <taxon>Eurotiales</taxon>
        <taxon>Aspergillaceae</taxon>
        <taxon>Penicillium</taxon>
    </lineage>
</organism>
<evidence type="ECO:0000313" key="1">
    <source>
        <dbReference type="EMBL" id="KAJ5524377.1"/>
    </source>
</evidence>
<dbReference type="Proteomes" id="UP001220324">
    <property type="component" value="Unassembled WGS sequence"/>
</dbReference>
<proteinExistence type="predicted"/>
<dbReference type="EMBL" id="JAQIZZ010000008">
    <property type="protein sequence ID" value="KAJ5524377.1"/>
    <property type="molecule type" value="Genomic_DNA"/>
</dbReference>
<keyword evidence="2" id="KW-1185">Reference proteome</keyword>
<sequence length="195" mass="21782">MAPQLKHYIDELNNFALPDAIQAIADLLPGLTGSVSPTCVYLIQHPDYEGEARLNDLGRIFLDCAHRCTTEHASFQTRLAHHSLDEPFEELYGEVFEIAMAGQKDGSMVPEPEDDTGCACCRGDPDATILSGFHDGKALYYEEQEYRDIWGDEREYGSSTGYKKDGTRDVKLMACKEQVEKALARTEVVEVDSKL</sequence>
<accession>A0AAD6G9R6</accession>
<reference evidence="1 2" key="1">
    <citation type="journal article" date="2023" name="IMA Fungus">
        <title>Comparative genomic study of the Penicillium genus elucidates a diverse pangenome and 15 lateral gene transfer events.</title>
        <authorList>
            <person name="Petersen C."/>
            <person name="Sorensen T."/>
            <person name="Nielsen M.R."/>
            <person name="Sondergaard T.E."/>
            <person name="Sorensen J.L."/>
            <person name="Fitzpatrick D.A."/>
            <person name="Frisvad J.C."/>
            <person name="Nielsen K.L."/>
        </authorList>
    </citation>
    <scope>NUCLEOTIDE SEQUENCE [LARGE SCALE GENOMIC DNA]</scope>
    <source>
        <strain evidence="1 2">IBT 35679</strain>
    </source>
</reference>
<dbReference type="AlphaFoldDB" id="A0AAD6G9R6"/>
<comment type="caution">
    <text evidence="1">The sequence shown here is derived from an EMBL/GenBank/DDBJ whole genome shotgun (WGS) entry which is preliminary data.</text>
</comment>
<protein>
    <submittedName>
        <fullName evidence="1">Uncharacterized protein</fullName>
    </submittedName>
</protein>